<dbReference type="EMBL" id="JAWRVI010000044">
    <property type="protein sequence ID" value="KAK4086021.1"/>
    <property type="molecule type" value="Genomic_DNA"/>
</dbReference>
<gene>
    <name evidence="4" type="ORF">PCL_07220</name>
    <name evidence="3" type="ORF">Purlil1_9550</name>
</gene>
<evidence type="ECO:0000256" key="2">
    <source>
        <dbReference type="SAM" id="SignalP"/>
    </source>
</evidence>
<dbReference type="EMBL" id="LCWV01000035">
    <property type="protein sequence ID" value="PWI65297.1"/>
    <property type="molecule type" value="Genomic_DNA"/>
</dbReference>
<reference evidence="4 5" key="2">
    <citation type="journal article" date="2016" name="Front. Microbiol.">
        <title>Genome and transcriptome sequences reveal the specific parasitism of the nematophagous Purpureocillium lilacinum 36-1.</title>
        <authorList>
            <person name="Xie J."/>
            <person name="Li S."/>
            <person name="Mo C."/>
            <person name="Xiao X."/>
            <person name="Peng D."/>
            <person name="Wang G."/>
            <person name="Xiao Y."/>
        </authorList>
    </citation>
    <scope>NUCLEOTIDE SEQUENCE [LARGE SCALE GENOMIC DNA]</scope>
    <source>
        <strain evidence="4 5">36-1</strain>
    </source>
</reference>
<reference evidence="3" key="3">
    <citation type="submission" date="2023-11" db="EMBL/GenBank/DDBJ databases">
        <authorList>
            <person name="Beijen E."/>
            <person name="Ohm R.A."/>
        </authorList>
    </citation>
    <scope>NUCLEOTIDE SEQUENCE</scope>
    <source>
        <strain evidence="3">CBS 150709</strain>
    </source>
</reference>
<dbReference type="Proteomes" id="UP000245956">
    <property type="component" value="Unassembled WGS sequence"/>
</dbReference>
<evidence type="ECO:0000313" key="6">
    <source>
        <dbReference type="Proteomes" id="UP001287286"/>
    </source>
</evidence>
<evidence type="ECO:0000313" key="4">
    <source>
        <dbReference type="EMBL" id="PWI65297.1"/>
    </source>
</evidence>
<keyword evidence="6" id="KW-1185">Reference proteome</keyword>
<evidence type="ECO:0000313" key="5">
    <source>
        <dbReference type="Proteomes" id="UP000245956"/>
    </source>
</evidence>
<proteinExistence type="predicted"/>
<feature type="region of interest" description="Disordered" evidence="1">
    <location>
        <begin position="51"/>
        <end position="70"/>
    </location>
</feature>
<sequence length="146" mass="14728">MQLTIAKAVTSITLLLLPGVMALPANPLGNILGGGGGLSSMLETGTDHLRYTAPTGKSGTAAKEGPYDGAREAHRQAHVAIDNGLNPADAPSHGSPLLDGILSAVAPAQAGKPARPSLPYGTPDDVDPHARGFPALEDLGKGILID</sequence>
<reference evidence="3 6" key="4">
    <citation type="journal article" date="2024" name="Microbiol. Resour. Announc.">
        <title>Genome annotations for the ascomycete fungi Trichoderma harzianum, Trichoderma aggressivum, and Purpureocillium lilacinum.</title>
        <authorList>
            <person name="Beijen E.P.W."/>
            <person name="Ohm R.A."/>
        </authorList>
    </citation>
    <scope>NUCLEOTIDE SEQUENCE [LARGE SCALE GENOMIC DNA]</scope>
    <source>
        <strain evidence="3 6">CBS 150709</strain>
    </source>
</reference>
<accession>A0A2U3DSR5</accession>
<evidence type="ECO:0000313" key="3">
    <source>
        <dbReference type="EMBL" id="KAK4086021.1"/>
    </source>
</evidence>
<name>A0A2U3DSR5_PURLI</name>
<feature type="chain" id="PRO_5015669728" evidence="2">
    <location>
        <begin position="23"/>
        <end position="146"/>
    </location>
</feature>
<organism evidence="4 5">
    <name type="scientific">Purpureocillium lilacinum</name>
    <name type="common">Paecilomyces lilacinus</name>
    <dbReference type="NCBI Taxonomy" id="33203"/>
    <lineage>
        <taxon>Eukaryota</taxon>
        <taxon>Fungi</taxon>
        <taxon>Dikarya</taxon>
        <taxon>Ascomycota</taxon>
        <taxon>Pezizomycotina</taxon>
        <taxon>Sordariomycetes</taxon>
        <taxon>Hypocreomycetidae</taxon>
        <taxon>Hypocreales</taxon>
        <taxon>Ophiocordycipitaceae</taxon>
        <taxon>Purpureocillium</taxon>
    </lineage>
</organism>
<protein>
    <submittedName>
        <fullName evidence="4">Uncharacterized protein</fullName>
    </submittedName>
</protein>
<feature type="signal peptide" evidence="2">
    <location>
        <begin position="1"/>
        <end position="22"/>
    </location>
</feature>
<dbReference type="Proteomes" id="UP001287286">
    <property type="component" value="Unassembled WGS sequence"/>
</dbReference>
<evidence type="ECO:0000256" key="1">
    <source>
        <dbReference type="SAM" id="MobiDB-lite"/>
    </source>
</evidence>
<reference evidence="4" key="1">
    <citation type="submission" date="2015-05" db="EMBL/GenBank/DDBJ databases">
        <authorList>
            <person name="Wang D.B."/>
            <person name="Wang M."/>
        </authorList>
    </citation>
    <scope>NUCLEOTIDE SEQUENCE</scope>
    <source>
        <strain evidence="4">36-1</strain>
    </source>
</reference>
<comment type="caution">
    <text evidence="4">The sequence shown here is derived from an EMBL/GenBank/DDBJ whole genome shotgun (WGS) entry which is preliminary data.</text>
</comment>
<keyword evidence="2" id="KW-0732">Signal</keyword>
<dbReference type="AlphaFoldDB" id="A0A2U3DSR5"/>